<dbReference type="Proteomes" id="UP000287447">
    <property type="component" value="Unassembled WGS sequence"/>
</dbReference>
<comment type="cofactor">
    <cofactor evidence="1">
        <name>Zn(2+)</name>
        <dbReference type="ChEBI" id="CHEBI:29105"/>
    </cofactor>
    <text evidence="1">Binds 1 zinc ion per subunit.</text>
</comment>
<gene>
    <name evidence="4" type="ORF">EOI86_08230</name>
</gene>
<comment type="similarity">
    <text evidence="1">Belongs to the peptidase M81 family.</text>
</comment>
<evidence type="ECO:0000256" key="1">
    <source>
        <dbReference type="PIRNR" id="PIRNR012702"/>
    </source>
</evidence>
<dbReference type="PIRSF" id="PIRSF012702">
    <property type="entry name" value="UCP012702"/>
    <property type="match status" value="1"/>
</dbReference>
<dbReference type="GO" id="GO:0006508">
    <property type="term" value="P:proteolysis"/>
    <property type="evidence" value="ECO:0007669"/>
    <property type="project" value="UniProtKB-KW"/>
</dbReference>
<comment type="caution">
    <text evidence="4">The sequence shown here is derived from an EMBL/GenBank/DDBJ whole genome shotgun (WGS) entry which is preliminary data.</text>
</comment>
<proteinExistence type="inferred from homology"/>
<sequence length="491" mass="52588">MRIAVGGFQHETNTFAPVKADFQAFERADAWPRLIVGEEIWDEIEGVHIPIAGACDVLKAAGVDLVPLAWASATPSAHVTEDAYERIAGLMLERLRSAMPVDAVYLDLHGAMVCEHHEDGEGELLRRVREVVGPDKPITISMDLHANVTPEMVEHADLIEIYRNYPHTDMAETGARAARHLLTILAMGTKPAKAFRQADFLIPLQWGCTFHDPAQTLYEKNLQDGLESGVMSLSFACGFPLADIHHCGPSVVAYANNQKDADEAADVMMAAVQAAEPDFAGKIYLPDEAVRLGHNVGNGKPLVVADSQDNPGGGGPGDTTGMLRALLEAGRQDALIGVFTDPETADKAHDTGIGGTFTAKIGGKLFPGDEPVEVEATVLALGDGVFKGTGPMWGGAKFQMGRMALLDCKGVHVAIMSNSMQAGDQSMFRHLGAEPSDYDLVIVKSSVHFRADFQPIARDVWVAAAPGPVYADPGGLEFNNLRAGVATRPRI</sequence>
<keyword evidence="1" id="KW-0482">Metalloprotease</keyword>
<dbReference type="InterPro" id="IPR015995">
    <property type="entry name" value="MlrC_N"/>
</dbReference>
<dbReference type="InterPro" id="IPR009197">
    <property type="entry name" value="MlrC"/>
</dbReference>
<dbReference type="RefSeq" id="WP_127764591.1">
    <property type="nucleotide sequence ID" value="NZ_SADE01000001.1"/>
</dbReference>
<accession>A0A437QXG6</accession>
<evidence type="ECO:0000313" key="5">
    <source>
        <dbReference type="Proteomes" id="UP000287447"/>
    </source>
</evidence>
<keyword evidence="1" id="KW-0645">Protease</keyword>
<organism evidence="4 5">
    <name type="scientific">Hwanghaeella grinnelliae</name>
    <dbReference type="NCBI Taxonomy" id="2500179"/>
    <lineage>
        <taxon>Bacteria</taxon>
        <taxon>Pseudomonadati</taxon>
        <taxon>Pseudomonadota</taxon>
        <taxon>Alphaproteobacteria</taxon>
        <taxon>Rhodospirillales</taxon>
        <taxon>Rhodospirillaceae</taxon>
        <taxon>Hwanghaeella</taxon>
    </lineage>
</organism>
<reference evidence="5" key="1">
    <citation type="submission" date="2019-01" db="EMBL/GenBank/DDBJ databases">
        <title>Gri0909 isolated from a small marine red alga.</title>
        <authorList>
            <person name="Kim J."/>
            <person name="Jeong S.E."/>
            <person name="Jeon C.O."/>
        </authorList>
    </citation>
    <scope>NUCLEOTIDE SEQUENCE [LARGE SCALE GENOMIC DNA]</scope>
    <source>
        <strain evidence="5">Gri0909</strain>
    </source>
</reference>
<feature type="domain" description="Microcystin LR degradation protein MlrC C-terminal" evidence="2">
    <location>
        <begin position="304"/>
        <end position="479"/>
    </location>
</feature>
<name>A0A437QXG6_9PROT</name>
<keyword evidence="5" id="KW-1185">Reference proteome</keyword>
<dbReference type="EMBL" id="SADE01000001">
    <property type="protein sequence ID" value="RVU39220.1"/>
    <property type="molecule type" value="Genomic_DNA"/>
</dbReference>
<protein>
    <recommendedName>
        <fullName evidence="1">Microcystinase C</fullName>
        <shortName evidence="1">MlrC</shortName>
    </recommendedName>
</protein>
<keyword evidence="1" id="KW-0479">Metal-binding</keyword>
<dbReference type="GO" id="GO:0046872">
    <property type="term" value="F:metal ion binding"/>
    <property type="evidence" value="ECO:0007669"/>
    <property type="project" value="UniProtKB-KW"/>
</dbReference>
<dbReference type="InterPro" id="IPR010799">
    <property type="entry name" value="MlrC_C"/>
</dbReference>
<feature type="domain" description="Microcystin LR degradation protein MlrC N-terminal" evidence="3">
    <location>
        <begin position="2"/>
        <end position="291"/>
    </location>
</feature>
<evidence type="ECO:0000259" key="2">
    <source>
        <dbReference type="Pfam" id="PF07171"/>
    </source>
</evidence>
<keyword evidence="1" id="KW-0378">Hydrolase</keyword>
<dbReference type="GO" id="GO:0008237">
    <property type="term" value="F:metallopeptidase activity"/>
    <property type="evidence" value="ECO:0007669"/>
    <property type="project" value="UniProtKB-KW"/>
</dbReference>
<dbReference type="Pfam" id="PF07171">
    <property type="entry name" value="MlrC_C"/>
    <property type="match status" value="1"/>
</dbReference>
<dbReference type="Pfam" id="PF07364">
    <property type="entry name" value="DUF1485"/>
    <property type="match status" value="1"/>
</dbReference>
<comment type="function">
    <text evidence="1">Involved in peptidolytic degradation of cyclic heptapeptide hepatotoxin microcystin (MC).</text>
</comment>
<evidence type="ECO:0000313" key="4">
    <source>
        <dbReference type="EMBL" id="RVU39220.1"/>
    </source>
</evidence>
<dbReference type="AlphaFoldDB" id="A0A437QXG6"/>
<dbReference type="OrthoDB" id="9782658at2"/>
<evidence type="ECO:0000259" key="3">
    <source>
        <dbReference type="Pfam" id="PF07364"/>
    </source>
</evidence>